<name>A0A7K1UL44_9MICC</name>
<keyword evidence="2" id="KW-1185">Reference proteome</keyword>
<evidence type="ECO:0000313" key="2">
    <source>
        <dbReference type="Proteomes" id="UP000460157"/>
    </source>
</evidence>
<reference evidence="1 2" key="1">
    <citation type="submission" date="2019-12" db="EMBL/GenBank/DDBJ databases">
        <title>Nesterenkonia muleiensis sp. nov., a novel actinobacterium isolated from sap of Populus euphratica.</title>
        <authorList>
            <person name="Wang R."/>
        </authorList>
    </citation>
    <scope>NUCLEOTIDE SEQUENCE [LARGE SCALE GENOMIC DNA]</scope>
    <source>
        <strain evidence="1 2">F10</strain>
    </source>
</reference>
<dbReference type="SUPFAM" id="SSF55729">
    <property type="entry name" value="Acyl-CoA N-acyltransferases (Nat)"/>
    <property type="match status" value="1"/>
</dbReference>
<evidence type="ECO:0000313" key="1">
    <source>
        <dbReference type="EMBL" id="MVT27179.1"/>
    </source>
</evidence>
<dbReference type="AlphaFoldDB" id="A0A7K1UL44"/>
<dbReference type="EMBL" id="WRPM01000093">
    <property type="protein sequence ID" value="MVT27179.1"/>
    <property type="molecule type" value="Genomic_DNA"/>
</dbReference>
<dbReference type="Proteomes" id="UP000460157">
    <property type="component" value="Unassembled WGS sequence"/>
</dbReference>
<comment type="caution">
    <text evidence="1">The sequence shown here is derived from an EMBL/GenBank/DDBJ whole genome shotgun (WGS) entry which is preliminary data.</text>
</comment>
<dbReference type="Gene3D" id="3.40.630.30">
    <property type="match status" value="1"/>
</dbReference>
<dbReference type="GO" id="GO:0016740">
    <property type="term" value="F:transferase activity"/>
    <property type="evidence" value="ECO:0007669"/>
    <property type="project" value="UniProtKB-KW"/>
</dbReference>
<gene>
    <name evidence="1" type="ORF">GNZ21_12600</name>
</gene>
<dbReference type="InterPro" id="IPR016181">
    <property type="entry name" value="Acyl_CoA_acyltransferase"/>
</dbReference>
<keyword evidence="1" id="KW-0808">Transferase</keyword>
<dbReference type="RefSeq" id="WP_157324894.1">
    <property type="nucleotide sequence ID" value="NZ_BMFX01000032.1"/>
</dbReference>
<dbReference type="OrthoDB" id="342444at2"/>
<accession>A0A7K1UL44</accession>
<protein>
    <submittedName>
        <fullName evidence="1">N-acetyltransferase</fullName>
    </submittedName>
</protein>
<proteinExistence type="predicted"/>
<organism evidence="1 2">
    <name type="scientific">Nesterenkonia alkaliphila</name>
    <dbReference type="NCBI Taxonomy" id="1463631"/>
    <lineage>
        <taxon>Bacteria</taxon>
        <taxon>Bacillati</taxon>
        <taxon>Actinomycetota</taxon>
        <taxon>Actinomycetes</taxon>
        <taxon>Micrococcales</taxon>
        <taxon>Micrococcaceae</taxon>
        <taxon>Nesterenkonia</taxon>
    </lineage>
</organism>
<sequence length="255" mass="28314">MTDPIQTFSLAQRPDLLSAYVNLDIPWPAFVEPTRLLVEWGLHAHADHQLIMLDGDTPIARAASLPLHWDGDPQTLPRRGWDGVIEQSAIDTYNGAELNTLCALEAGIDTGHTGRGLSQTVFTALRDHAREAGFEHFIAPVRPSGKTQYPEMPIEDYVQRRRDDGQRADNWLRIHERIGGRIIALSPTSMTITAPLETWTAWTGEPFTTTGLTTIPGGIAPVFVNTDLDYAVYIEPNVWVRHQLTDAPTTEGSRS</sequence>